<evidence type="ECO:0000313" key="3">
    <source>
        <dbReference type="Proteomes" id="UP000634136"/>
    </source>
</evidence>
<organism evidence="2 3">
    <name type="scientific">Senna tora</name>
    <dbReference type="NCBI Taxonomy" id="362788"/>
    <lineage>
        <taxon>Eukaryota</taxon>
        <taxon>Viridiplantae</taxon>
        <taxon>Streptophyta</taxon>
        <taxon>Embryophyta</taxon>
        <taxon>Tracheophyta</taxon>
        <taxon>Spermatophyta</taxon>
        <taxon>Magnoliopsida</taxon>
        <taxon>eudicotyledons</taxon>
        <taxon>Gunneridae</taxon>
        <taxon>Pentapetalae</taxon>
        <taxon>rosids</taxon>
        <taxon>fabids</taxon>
        <taxon>Fabales</taxon>
        <taxon>Fabaceae</taxon>
        <taxon>Caesalpinioideae</taxon>
        <taxon>Cassia clade</taxon>
        <taxon>Senna</taxon>
    </lineage>
</organism>
<feature type="compositionally biased region" description="Basic and acidic residues" evidence="1">
    <location>
        <begin position="9"/>
        <end position="22"/>
    </location>
</feature>
<gene>
    <name evidence="2" type="ORF">G2W53_001170</name>
</gene>
<comment type="caution">
    <text evidence="2">The sequence shown here is derived from an EMBL/GenBank/DDBJ whole genome shotgun (WGS) entry which is preliminary data.</text>
</comment>
<name>A0A834XGZ6_9FABA</name>
<keyword evidence="3" id="KW-1185">Reference proteome</keyword>
<evidence type="ECO:0000313" key="2">
    <source>
        <dbReference type="EMBL" id="KAF7844265.1"/>
    </source>
</evidence>
<dbReference type="Proteomes" id="UP000634136">
    <property type="component" value="Unassembled WGS sequence"/>
</dbReference>
<dbReference type="EMBL" id="JAAIUW010000001">
    <property type="protein sequence ID" value="KAF7844265.1"/>
    <property type="molecule type" value="Genomic_DNA"/>
</dbReference>
<accession>A0A834XGZ6</accession>
<evidence type="ECO:0000256" key="1">
    <source>
        <dbReference type="SAM" id="MobiDB-lite"/>
    </source>
</evidence>
<protein>
    <submittedName>
        <fullName evidence="2">Uncharacterized protein</fullName>
    </submittedName>
</protein>
<dbReference type="AlphaFoldDB" id="A0A834XGZ6"/>
<proteinExistence type="predicted"/>
<feature type="region of interest" description="Disordered" evidence="1">
    <location>
        <begin position="1"/>
        <end position="22"/>
    </location>
</feature>
<sequence length="241" mass="27578">MDGSLMINGEKEDVGVGPEKCRNEKSRTEVIVMDVEENKDIGKNQASTMNEDHCRVFREIHNTMAISKVMGEQKENIDPKDVSGDLIKCIGDHIRTLVWNDPWIPSVIPNSLVRPMHFDGMVERVCDLLDDYLSWNIDVLESLFLMDVCLKNMRIGSCNLVLVIIGIGAGWSEEQIGCCTIAMYLIWDLRNIKKHEGTSPNLLQLWYKVTSIWDEFVAMQLSHRILIATQINSGGRELWRW</sequence>
<reference evidence="2" key="1">
    <citation type="submission" date="2020-09" db="EMBL/GenBank/DDBJ databases">
        <title>Genome-Enabled Discovery of Anthraquinone Biosynthesis in Senna tora.</title>
        <authorList>
            <person name="Kang S.-H."/>
            <person name="Pandey R.P."/>
            <person name="Lee C.-M."/>
            <person name="Sim J.-S."/>
            <person name="Jeong J.-T."/>
            <person name="Choi B.-S."/>
            <person name="Jung M."/>
            <person name="Ginzburg D."/>
            <person name="Zhao K."/>
            <person name="Won S.Y."/>
            <person name="Oh T.-J."/>
            <person name="Yu Y."/>
            <person name="Kim N.-H."/>
            <person name="Lee O.R."/>
            <person name="Lee T.-H."/>
            <person name="Bashyal P."/>
            <person name="Kim T.-S."/>
            <person name="Lee W.-H."/>
            <person name="Kawkins C."/>
            <person name="Kim C.-K."/>
            <person name="Kim J.S."/>
            <person name="Ahn B.O."/>
            <person name="Rhee S.Y."/>
            <person name="Sohng J.K."/>
        </authorList>
    </citation>
    <scope>NUCLEOTIDE SEQUENCE</scope>
    <source>
        <tissue evidence="2">Leaf</tissue>
    </source>
</reference>